<dbReference type="Proteomes" id="UP000282211">
    <property type="component" value="Unassembled WGS sequence"/>
</dbReference>
<keyword evidence="1" id="KW-0812">Transmembrane</keyword>
<dbReference type="AlphaFoldDB" id="A0A420WEM2"/>
<dbReference type="EMBL" id="RBII01000002">
    <property type="protein sequence ID" value="RKQ69420.1"/>
    <property type="molecule type" value="Genomic_DNA"/>
</dbReference>
<accession>A0A420WEM2</accession>
<sequence>MTKTSHMNAAQIQQALEAGIISASQAKSMHDALEQTSDRLNWDTAHIGDEENLRFLRRFSDIFLAIGLSILGLGAAGLVNLLGGGIVNWFAAGACLIFALYFGRRKRAHLPTLVLALAFLIFVQAGASALFGGSGTIAALLTLAAMGLFYYFIRLPFCIALIALASLYLVFALIRYSLPGALPVHTGVVLMVCGTIIFVIALIYDSKDFQRKTRFSDNAFWLHFLAAPMIIHGFAIGAIRNKVDIAFGFVPIVDIDRSDAILVLILVGIIALIGLAINRRGMIVSSLGYAAFSLIYLMGGTGLGFSGVLVASLILLGASIVLLGVVWHRLRDILLTILPKWKIFPPAFKED</sequence>
<evidence type="ECO:0000256" key="1">
    <source>
        <dbReference type="SAM" id="Phobius"/>
    </source>
</evidence>
<feature type="transmembrane region" description="Helical" evidence="1">
    <location>
        <begin position="62"/>
        <end position="80"/>
    </location>
</feature>
<gene>
    <name evidence="2" type="ORF">DES40_2221</name>
</gene>
<feature type="transmembrane region" description="Helical" evidence="1">
    <location>
        <begin position="260"/>
        <end position="277"/>
    </location>
</feature>
<keyword evidence="1" id="KW-1133">Transmembrane helix</keyword>
<proteinExistence type="predicted"/>
<feature type="transmembrane region" description="Helical" evidence="1">
    <location>
        <begin position="110"/>
        <end position="131"/>
    </location>
</feature>
<feature type="transmembrane region" description="Helical" evidence="1">
    <location>
        <begin position="86"/>
        <end position="103"/>
    </location>
</feature>
<evidence type="ECO:0000313" key="3">
    <source>
        <dbReference type="Proteomes" id="UP000282211"/>
    </source>
</evidence>
<comment type="caution">
    <text evidence="2">The sequence shown here is derived from an EMBL/GenBank/DDBJ whole genome shotgun (WGS) entry which is preliminary data.</text>
</comment>
<protein>
    <submittedName>
        <fullName evidence="2">Uncharacterized protein</fullName>
    </submittedName>
</protein>
<name>A0A420WEM2_9PROT</name>
<organism evidence="2 3">
    <name type="scientific">Litorimonas taeanensis</name>
    <dbReference type="NCBI Taxonomy" id="568099"/>
    <lineage>
        <taxon>Bacteria</taxon>
        <taxon>Pseudomonadati</taxon>
        <taxon>Pseudomonadota</taxon>
        <taxon>Alphaproteobacteria</taxon>
        <taxon>Maricaulales</taxon>
        <taxon>Robiginitomaculaceae</taxon>
    </lineage>
</organism>
<feature type="transmembrane region" description="Helical" evidence="1">
    <location>
        <begin position="282"/>
        <end position="299"/>
    </location>
</feature>
<feature type="transmembrane region" description="Helical" evidence="1">
    <location>
        <begin position="305"/>
        <end position="327"/>
    </location>
</feature>
<feature type="transmembrane region" description="Helical" evidence="1">
    <location>
        <begin position="184"/>
        <end position="204"/>
    </location>
</feature>
<dbReference type="InParanoid" id="A0A420WEM2"/>
<feature type="transmembrane region" description="Helical" evidence="1">
    <location>
        <begin position="137"/>
        <end position="153"/>
    </location>
</feature>
<keyword evidence="1" id="KW-0472">Membrane</keyword>
<keyword evidence="3" id="KW-1185">Reference proteome</keyword>
<feature type="transmembrane region" description="Helical" evidence="1">
    <location>
        <begin position="160"/>
        <end position="178"/>
    </location>
</feature>
<evidence type="ECO:0000313" key="2">
    <source>
        <dbReference type="EMBL" id="RKQ69420.1"/>
    </source>
</evidence>
<dbReference type="RefSeq" id="WP_121102078.1">
    <property type="nucleotide sequence ID" value="NZ_RBII01000002.1"/>
</dbReference>
<dbReference type="OrthoDB" id="9770600at2"/>
<feature type="transmembrane region" description="Helical" evidence="1">
    <location>
        <begin position="220"/>
        <end position="240"/>
    </location>
</feature>
<reference evidence="2 3" key="1">
    <citation type="submission" date="2018-10" db="EMBL/GenBank/DDBJ databases">
        <title>Genomic Encyclopedia of Type Strains, Phase IV (KMG-IV): sequencing the most valuable type-strain genomes for metagenomic binning, comparative biology and taxonomic classification.</title>
        <authorList>
            <person name="Goeker M."/>
        </authorList>
    </citation>
    <scope>NUCLEOTIDE SEQUENCE [LARGE SCALE GENOMIC DNA]</scope>
    <source>
        <strain evidence="2 3">DSM 22008</strain>
    </source>
</reference>